<dbReference type="NCBIfam" id="TIGR00222">
    <property type="entry name" value="panB"/>
    <property type="match status" value="1"/>
</dbReference>
<accession>A0A0L0V855</accession>
<evidence type="ECO:0000313" key="7">
    <source>
        <dbReference type="EMBL" id="KNE95453.1"/>
    </source>
</evidence>
<name>A0A0L0V855_9BASI</name>
<dbReference type="PANTHER" id="PTHR20881:SF0">
    <property type="entry name" value="3-METHYL-2-OXOBUTANOATE HYDROXYMETHYLTRANSFERASE"/>
    <property type="match status" value="1"/>
</dbReference>
<comment type="function">
    <text evidence="6">Catalyzes the reversible reaction in which hydroxymethyl group from 5,10-methylenetetrahydrofolate is transferred onto alpha-ketoisovalerate to form ketopantoate.</text>
</comment>
<dbReference type="InterPro" id="IPR040442">
    <property type="entry name" value="Pyrv_kinase-like_dom_sf"/>
</dbReference>
<sequence>MWTLSEIVALRCTISLSPHSRPQSIRTANHYSSLASTCGSIRGHVNCRRYSSQALNPTSEIDHNETSQSTLASKRKSSVVTFKTLKKFYQKEIPITMLTAFDYATARMIGMATAPSESEKIDNGTALPSGIDVCLCGDSLANVCLGYQSTTELGLDEFVYHLKAIRRGLDSLKTELDYRIPLLIADLPFGTYEASVEQGIQTATRMVQAARVDGVKIEGGKELRPLIERLSSFGIPVIGHIGLTPQRASSLGGFKVQGHDCPTKAREIIADAIELERAGCLGIVIEAVPVELIDTLKKLLKVPLIGIGAGPQTDGQVLVTSDLVGTLASHSTHLKNLKPKFVPNFASSVKLNQHSQNPSFDLSLQIIRTYVHRVRTRQFPQIGLHTYGMKPEVLQKLNQDGWSLSLSP</sequence>
<keyword evidence="4 6" id="KW-0808">Transferase</keyword>
<keyword evidence="8" id="KW-1185">Reference proteome</keyword>
<evidence type="ECO:0000256" key="5">
    <source>
        <dbReference type="ARBA" id="ARBA00049172"/>
    </source>
</evidence>
<dbReference type="GO" id="GO:0000287">
    <property type="term" value="F:magnesium ion binding"/>
    <property type="evidence" value="ECO:0007669"/>
    <property type="project" value="TreeGrafter"/>
</dbReference>
<dbReference type="AlphaFoldDB" id="A0A0L0V855"/>
<comment type="similarity">
    <text evidence="2 6">Belongs to the PanB family.</text>
</comment>
<dbReference type="CDD" id="cd06557">
    <property type="entry name" value="KPHMT-like"/>
    <property type="match status" value="1"/>
</dbReference>
<dbReference type="PANTHER" id="PTHR20881">
    <property type="entry name" value="3-METHYL-2-OXOBUTANOATE HYDROXYMETHYLTRANSFERASE"/>
    <property type="match status" value="1"/>
</dbReference>
<evidence type="ECO:0000256" key="3">
    <source>
        <dbReference type="ARBA" id="ARBA00012618"/>
    </source>
</evidence>
<evidence type="ECO:0000313" key="8">
    <source>
        <dbReference type="Proteomes" id="UP000054564"/>
    </source>
</evidence>
<dbReference type="OrthoDB" id="425211at2759"/>
<dbReference type="InterPro" id="IPR015813">
    <property type="entry name" value="Pyrv/PenolPyrv_kinase-like_dom"/>
</dbReference>
<reference evidence="8" key="1">
    <citation type="submission" date="2014-03" db="EMBL/GenBank/DDBJ databases">
        <title>The Genome Sequence of Puccinia striiformis f. sp. tritici PST-78.</title>
        <authorList>
            <consortium name="The Broad Institute Genome Sequencing Platform"/>
            <person name="Cuomo C."/>
            <person name="Hulbert S."/>
            <person name="Chen X."/>
            <person name="Walker B."/>
            <person name="Young S.K."/>
            <person name="Zeng Q."/>
            <person name="Gargeya S."/>
            <person name="Fitzgerald M."/>
            <person name="Haas B."/>
            <person name="Abouelleil A."/>
            <person name="Alvarado L."/>
            <person name="Arachchi H.M."/>
            <person name="Berlin A.M."/>
            <person name="Chapman S.B."/>
            <person name="Goldberg J."/>
            <person name="Griggs A."/>
            <person name="Gujja S."/>
            <person name="Hansen M."/>
            <person name="Howarth C."/>
            <person name="Imamovic A."/>
            <person name="Larimer J."/>
            <person name="McCowan C."/>
            <person name="Montmayeur A."/>
            <person name="Murphy C."/>
            <person name="Neiman D."/>
            <person name="Pearson M."/>
            <person name="Priest M."/>
            <person name="Roberts A."/>
            <person name="Saif S."/>
            <person name="Shea T."/>
            <person name="Sisk P."/>
            <person name="Sykes S."/>
            <person name="Wortman J."/>
            <person name="Nusbaum C."/>
            <person name="Birren B."/>
        </authorList>
    </citation>
    <scope>NUCLEOTIDE SEQUENCE [LARGE SCALE GENOMIC DNA]</scope>
    <source>
        <strain evidence="8">race PST-78</strain>
    </source>
</reference>
<dbReference type="Proteomes" id="UP000054564">
    <property type="component" value="Unassembled WGS sequence"/>
</dbReference>
<dbReference type="HAMAP" id="MF_00156">
    <property type="entry name" value="PanB"/>
    <property type="match status" value="1"/>
</dbReference>
<protein>
    <recommendedName>
        <fullName evidence="3 6">3-methyl-2-oxobutanoate hydroxymethyltransferase</fullName>
        <ecNumber evidence="3 6">2.1.2.11</ecNumber>
    </recommendedName>
</protein>
<dbReference type="Gene3D" id="3.20.20.60">
    <property type="entry name" value="Phosphoenolpyruvate-binding domains"/>
    <property type="match status" value="1"/>
</dbReference>
<comment type="caution">
    <text evidence="7">The sequence shown here is derived from an EMBL/GenBank/DDBJ whole genome shotgun (WGS) entry which is preliminary data.</text>
</comment>
<dbReference type="STRING" id="1165861.A0A0L0V855"/>
<comment type="pathway">
    <text evidence="1 6">Cofactor biosynthesis; (R)-pantothenate biosynthesis; (R)-pantoate from 3-methyl-2-oxobutanoate: step 1/2.</text>
</comment>
<comment type="catalytic activity">
    <reaction evidence="5 6">
        <text>(6R)-5,10-methylene-5,6,7,8-tetrahydrofolate + 3-methyl-2-oxobutanoate + H2O = 2-dehydropantoate + (6S)-5,6,7,8-tetrahydrofolate</text>
        <dbReference type="Rhea" id="RHEA:11824"/>
        <dbReference type="ChEBI" id="CHEBI:11561"/>
        <dbReference type="ChEBI" id="CHEBI:11851"/>
        <dbReference type="ChEBI" id="CHEBI:15377"/>
        <dbReference type="ChEBI" id="CHEBI:15636"/>
        <dbReference type="ChEBI" id="CHEBI:57453"/>
        <dbReference type="EC" id="2.1.2.11"/>
    </reaction>
</comment>
<dbReference type="GO" id="GO:0003864">
    <property type="term" value="F:3-methyl-2-oxobutanoate hydroxymethyltransferase activity"/>
    <property type="evidence" value="ECO:0007669"/>
    <property type="project" value="UniProtKB-EC"/>
</dbReference>
<evidence type="ECO:0000256" key="4">
    <source>
        <dbReference type="ARBA" id="ARBA00022679"/>
    </source>
</evidence>
<gene>
    <name evidence="7" type="ORF">PSTG_11309</name>
</gene>
<dbReference type="EMBL" id="AJIL01000097">
    <property type="protein sequence ID" value="KNE95453.1"/>
    <property type="molecule type" value="Genomic_DNA"/>
</dbReference>
<keyword evidence="6" id="KW-0566">Pantothenate biosynthesis</keyword>
<dbReference type="InterPro" id="IPR003700">
    <property type="entry name" value="Pantoate_hydroxy_MeTrfase"/>
</dbReference>
<dbReference type="SUPFAM" id="SSF51621">
    <property type="entry name" value="Phosphoenolpyruvate/pyruvate domain"/>
    <property type="match status" value="1"/>
</dbReference>
<organism evidence="7 8">
    <name type="scientific">Puccinia striiformis f. sp. tritici PST-78</name>
    <dbReference type="NCBI Taxonomy" id="1165861"/>
    <lineage>
        <taxon>Eukaryota</taxon>
        <taxon>Fungi</taxon>
        <taxon>Dikarya</taxon>
        <taxon>Basidiomycota</taxon>
        <taxon>Pucciniomycotina</taxon>
        <taxon>Pucciniomycetes</taxon>
        <taxon>Pucciniales</taxon>
        <taxon>Pucciniaceae</taxon>
        <taxon>Puccinia</taxon>
    </lineage>
</organism>
<evidence type="ECO:0000256" key="2">
    <source>
        <dbReference type="ARBA" id="ARBA00008676"/>
    </source>
</evidence>
<dbReference type="EC" id="2.1.2.11" evidence="3 6"/>
<dbReference type="UniPathway" id="UPA00028">
    <property type="reaction ID" value="UER00003"/>
</dbReference>
<proteinExistence type="inferred from homology"/>
<dbReference type="GO" id="GO:0005739">
    <property type="term" value="C:mitochondrion"/>
    <property type="evidence" value="ECO:0007669"/>
    <property type="project" value="TreeGrafter"/>
</dbReference>
<evidence type="ECO:0000256" key="6">
    <source>
        <dbReference type="RuleBase" id="RU362100"/>
    </source>
</evidence>
<dbReference type="Pfam" id="PF02548">
    <property type="entry name" value="Pantoate_transf"/>
    <property type="match status" value="1"/>
</dbReference>
<dbReference type="GO" id="GO:0015940">
    <property type="term" value="P:pantothenate biosynthetic process"/>
    <property type="evidence" value="ECO:0007669"/>
    <property type="project" value="UniProtKB-UniPathway"/>
</dbReference>
<evidence type="ECO:0000256" key="1">
    <source>
        <dbReference type="ARBA" id="ARBA00005033"/>
    </source>
</evidence>